<accession>A0AAJ0GDF9</accession>
<dbReference type="GO" id="GO:0043829">
    <property type="term" value="F:tRNA-specific adenosine-37 deaminase activity"/>
    <property type="evidence" value="ECO:0007669"/>
    <property type="project" value="TreeGrafter"/>
</dbReference>
<dbReference type="Proteomes" id="UP001271007">
    <property type="component" value="Unassembled WGS sequence"/>
</dbReference>
<dbReference type="Pfam" id="PF02137">
    <property type="entry name" value="A_deamin"/>
    <property type="match status" value="1"/>
</dbReference>
<evidence type="ECO:0000313" key="2">
    <source>
        <dbReference type="EMBL" id="KAK3055581.1"/>
    </source>
</evidence>
<dbReference type="GO" id="GO:0003723">
    <property type="term" value="F:RNA binding"/>
    <property type="evidence" value="ECO:0007669"/>
    <property type="project" value="InterPro"/>
</dbReference>
<dbReference type="PANTHER" id="PTHR47803:SF1">
    <property type="entry name" value="TRNA-SPECIFIC ADENOSINE DEAMINASE 1"/>
    <property type="match status" value="1"/>
</dbReference>
<comment type="caution">
    <text evidence="2">The sequence shown here is derived from an EMBL/GenBank/DDBJ whole genome shotgun (WGS) entry which is preliminary data.</text>
</comment>
<gene>
    <name evidence="2" type="ORF">LTR09_003501</name>
</gene>
<sequence length="441" mass="48590">MPPHPDAIADCVLNAFHALPAKFKPRTLADGRREWVPTSTGDLLMLGAGREDALTASHHDSPTKSNDSIPKLTCAALATGMKCLPQNKLGQAKGNVLHDWHAEVLAIRAFNRFLLDECADLARKGFKETDTGVWVRWRRRQKDNEQSVSSHNKDVQQPPFELHDDVSIHMYCSEAPCGDASMELTMAEQEDSTPWPTDAQSPAINGDLLGRGHFDQLGIVRRKPARPDAPLTLSKSCSDKLAMTQCTSLLSALTSQLVWPGNVYLDTVVLPVSQCVRTAVERAFGPLGRMEATTDPDAATRKRWGEGGYAFKPFNVTTTAREFDYSKRSSPAADPVPSNLSALSTPHSQENLINGVLQGRKQFDPRGASCASRREMWKAVADVTAAADPDRSDATRTSTYDEMKMSTMMGARERVKSDVRELSLKGWVRNVGDGEWRLEDD</sequence>
<dbReference type="GO" id="GO:0002100">
    <property type="term" value="P:tRNA wobble adenosine to inosine editing"/>
    <property type="evidence" value="ECO:0007669"/>
    <property type="project" value="InterPro"/>
</dbReference>
<dbReference type="PANTHER" id="PTHR47803">
    <property type="entry name" value="TRNA-SPECIFIC ADENOSINE DEAMINASE 1"/>
    <property type="match status" value="1"/>
</dbReference>
<keyword evidence="3" id="KW-1185">Reference proteome</keyword>
<evidence type="ECO:0000313" key="3">
    <source>
        <dbReference type="Proteomes" id="UP001271007"/>
    </source>
</evidence>
<evidence type="ECO:0000259" key="1">
    <source>
        <dbReference type="PROSITE" id="PS50141"/>
    </source>
</evidence>
<reference evidence="2" key="1">
    <citation type="submission" date="2023-04" db="EMBL/GenBank/DDBJ databases">
        <title>Black Yeasts Isolated from many extreme environments.</title>
        <authorList>
            <person name="Coleine C."/>
            <person name="Stajich J.E."/>
            <person name="Selbmann L."/>
        </authorList>
    </citation>
    <scope>NUCLEOTIDE SEQUENCE</scope>
    <source>
        <strain evidence="2">CCFEE 5312</strain>
    </source>
</reference>
<organism evidence="2 3">
    <name type="scientific">Extremus antarcticus</name>
    <dbReference type="NCBI Taxonomy" id="702011"/>
    <lineage>
        <taxon>Eukaryota</taxon>
        <taxon>Fungi</taxon>
        <taxon>Dikarya</taxon>
        <taxon>Ascomycota</taxon>
        <taxon>Pezizomycotina</taxon>
        <taxon>Dothideomycetes</taxon>
        <taxon>Dothideomycetidae</taxon>
        <taxon>Mycosphaerellales</taxon>
        <taxon>Extremaceae</taxon>
        <taxon>Extremus</taxon>
    </lineage>
</organism>
<dbReference type="SMART" id="SM00552">
    <property type="entry name" value="ADEAMc"/>
    <property type="match status" value="1"/>
</dbReference>
<dbReference type="InterPro" id="IPR042935">
    <property type="entry name" value="Tad1"/>
</dbReference>
<protein>
    <recommendedName>
        <fullName evidence="1">A to I editase domain-containing protein</fullName>
    </recommendedName>
</protein>
<name>A0AAJ0GDF9_9PEZI</name>
<feature type="domain" description="A to I editase" evidence="1">
    <location>
        <begin position="76"/>
        <end position="284"/>
    </location>
</feature>
<proteinExistence type="predicted"/>
<dbReference type="InterPro" id="IPR002466">
    <property type="entry name" value="A_deamin"/>
</dbReference>
<dbReference type="PROSITE" id="PS50141">
    <property type="entry name" value="A_DEAMIN_EDITASE"/>
    <property type="match status" value="1"/>
</dbReference>
<dbReference type="AlphaFoldDB" id="A0AAJ0GDF9"/>
<dbReference type="EMBL" id="JAWDJX010000008">
    <property type="protein sequence ID" value="KAK3055581.1"/>
    <property type="molecule type" value="Genomic_DNA"/>
</dbReference>